<evidence type="ECO:0000256" key="1">
    <source>
        <dbReference type="ARBA" id="ARBA00001971"/>
    </source>
</evidence>
<dbReference type="Proteomes" id="UP000634136">
    <property type="component" value="Unassembled WGS sequence"/>
</dbReference>
<dbReference type="FunFam" id="1.10.630.10:FF:000126">
    <property type="entry name" value="Predicted protein"/>
    <property type="match status" value="1"/>
</dbReference>
<name>A0A834T113_9FABA</name>
<sequence>MALGEAHLPPGPFQWPIIGNIFQMGDGTRPLYALFADFSKTYGPLFSLKLGSQITIVASSPAAAREILKTHDRSLSGRHVTQAAPIHYPFSVGFSADCGESWKYIRSLWKTELLSLKAVEAQASVREQKVKEMVLFMGSKEGEVVDVGTAMYACVLNVLTNTLFSVDFLDFEGKGIGEEVREGVTEVGELINVVNVSDLFPIVKGLDLQRVGRKRKEALEKVVSVWKSMVEQRRKQRMMMEKKVALKRDFLDLVIDNGFNDGQINQFVTELIVAGTETSISTLEWAMSALMKNQNALHKLQNELETKIDHHKQHTLIKDSHILHLPYLEACIKETLRLHPAGPLLLPHKALETCQVMGFTIPKDSAIFVNMWAIARDPNLWEQPLEFEPQRFLEKEMEFVGSSFEYLPFSAGRRVCLGVTSAIRQISLILASLVHYFEWSLPNGMDFNELDMTEKSLLTLRRKVPLKLVPKVRNPTLFEQLMN</sequence>
<comment type="cofactor">
    <cofactor evidence="1 8">
        <name>heme</name>
        <dbReference type="ChEBI" id="CHEBI:30413"/>
    </cofactor>
</comment>
<keyword evidence="6 8" id="KW-0408">Iron</keyword>
<dbReference type="InterPro" id="IPR017972">
    <property type="entry name" value="Cyt_P450_CS"/>
</dbReference>
<organism evidence="10 11">
    <name type="scientific">Senna tora</name>
    <dbReference type="NCBI Taxonomy" id="362788"/>
    <lineage>
        <taxon>Eukaryota</taxon>
        <taxon>Viridiplantae</taxon>
        <taxon>Streptophyta</taxon>
        <taxon>Embryophyta</taxon>
        <taxon>Tracheophyta</taxon>
        <taxon>Spermatophyta</taxon>
        <taxon>Magnoliopsida</taxon>
        <taxon>eudicotyledons</taxon>
        <taxon>Gunneridae</taxon>
        <taxon>Pentapetalae</taxon>
        <taxon>rosids</taxon>
        <taxon>fabids</taxon>
        <taxon>Fabales</taxon>
        <taxon>Fabaceae</taxon>
        <taxon>Caesalpinioideae</taxon>
        <taxon>Cassia clade</taxon>
        <taxon>Senna</taxon>
    </lineage>
</organism>
<dbReference type="GO" id="GO:0016705">
    <property type="term" value="F:oxidoreductase activity, acting on paired donors, with incorporation or reduction of molecular oxygen"/>
    <property type="evidence" value="ECO:0007669"/>
    <property type="project" value="InterPro"/>
</dbReference>
<evidence type="ECO:0000256" key="9">
    <source>
        <dbReference type="RuleBase" id="RU000461"/>
    </source>
</evidence>
<dbReference type="PANTHER" id="PTHR47950">
    <property type="entry name" value="CYTOCHROME P450, FAMILY 76, SUBFAMILY C, POLYPEPTIDE 5-RELATED"/>
    <property type="match status" value="1"/>
</dbReference>
<dbReference type="PANTHER" id="PTHR47950:SF49">
    <property type="entry name" value="CYTOCHROME P450"/>
    <property type="match status" value="1"/>
</dbReference>
<dbReference type="InterPro" id="IPR002401">
    <property type="entry name" value="Cyt_P450_E_grp-I"/>
</dbReference>
<dbReference type="EMBL" id="JAAIUW010000010">
    <property type="protein sequence ID" value="KAF7813253.1"/>
    <property type="molecule type" value="Genomic_DNA"/>
</dbReference>
<dbReference type="OrthoDB" id="1877779at2759"/>
<evidence type="ECO:0000313" key="11">
    <source>
        <dbReference type="Proteomes" id="UP000634136"/>
    </source>
</evidence>
<evidence type="ECO:0000256" key="6">
    <source>
        <dbReference type="ARBA" id="ARBA00023004"/>
    </source>
</evidence>
<comment type="caution">
    <text evidence="10">The sequence shown here is derived from an EMBL/GenBank/DDBJ whole genome shotgun (WGS) entry which is preliminary data.</text>
</comment>
<evidence type="ECO:0000313" key="10">
    <source>
        <dbReference type="EMBL" id="KAF7813253.1"/>
    </source>
</evidence>
<dbReference type="InterPro" id="IPR036396">
    <property type="entry name" value="Cyt_P450_sf"/>
</dbReference>
<evidence type="ECO:0000256" key="4">
    <source>
        <dbReference type="ARBA" id="ARBA00022723"/>
    </source>
</evidence>
<accession>A0A834T113</accession>
<feature type="binding site" description="axial binding residue" evidence="8">
    <location>
        <position position="416"/>
    </location>
    <ligand>
        <name>heme</name>
        <dbReference type="ChEBI" id="CHEBI:30413"/>
    </ligand>
    <ligandPart>
        <name>Fe</name>
        <dbReference type="ChEBI" id="CHEBI:18248"/>
    </ligandPart>
</feature>
<keyword evidence="7 9" id="KW-0503">Monooxygenase</keyword>
<keyword evidence="11" id="KW-1185">Reference proteome</keyword>
<dbReference type="InterPro" id="IPR001128">
    <property type="entry name" value="Cyt_P450"/>
</dbReference>
<comment type="similarity">
    <text evidence="2 9">Belongs to the cytochrome P450 family.</text>
</comment>
<evidence type="ECO:0000256" key="8">
    <source>
        <dbReference type="PIRSR" id="PIRSR602401-1"/>
    </source>
</evidence>
<dbReference type="PRINTS" id="PR00463">
    <property type="entry name" value="EP450I"/>
</dbReference>
<proteinExistence type="inferred from homology"/>
<reference evidence="10" key="1">
    <citation type="submission" date="2020-09" db="EMBL/GenBank/DDBJ databases">
        <title>Genome-Enabled Discovery of Anthraquinone Biosynthesis in Senna tora.</title>
        <authorList>
            <person name="Kang S.-H."/>
            <person name="Pandey R.P."/>
            <person name="Lee C.-M."/>
            <person name="Sim J.-S."/>
            <person name="Jeong J.-T."/>
            <person name="Choi B.-S."/>
            <person name="Jung M."/>
            <person name="Ginzburg D."/>
            <person name="Zhao K."/>
            <person name="Won S.Y."/>
            <person name="Oh T.-J."/>
            <person name="Yu Y."/>
            <person name="Kim N.-H."/>
            <person name="Lee O.R."/>
            <person name="Lee T.-H."/>
            <person name="Bashyal P."/>
            <person name="Kim T.-S."/>
            <person name="Lee W.-H."/>
            <person name="Kawkins C."/>
            <person name="Kim C.-K."/>
            <person name="Kim J.S."/>
            <person name="Ahn B.O."/>
            <person name="Rhee S.Y."/>
            <person name="Sohng J.K."/>
        </authorList>
    </citation>
    <scope>NUCLEOTIDE SEQUENCE</scope>
    <source>
        <tissue evidence="10">Leaf</tissue>
    </source>
</reference>
<protein>
    <submittedName>
        <fullName evidence="10">Putative (S)-N-methylcoclaurine 3'-hydroxylase isozyme 2</fullName>
    </submittedName>
</protein>
<dbReference type="PROSITE" id="PS00086">
    <property type="entry name" value="CYTOCHROME_P450"/>
    <property type="match status" value="1"/>
</dbReference>
<dbReference type="SUPFAM" id="SSF48264">
    <property type="entry name" value="Cytochrome P450"/>
    <property type="match status" value="1"/>
</dbReference>
<dbReference type="Pfam" id="PF00067">
    <property type="entry name" value="p450"/>
    <property type="match status" value="1"/>
</dbReference>
<evidence type="ECO:0000256" key="5">
    <source>
        <dbReference type="ARBA" id="ARBA00023002"/>
    </source>
</evidence>
<gene>
    <name evidence="10" type="ORF">G2W53_034229</name>
</gene>
<dbReference type="GO" id="GO:0005506">
    <property type="term" value="F:iron ion binding"/>
    <property type="evidence" value="ECO:0007669"/>
    <property type="project" value="InterPro"/>
</dbReference>
<dbReference type="Gene3D" id="1.10.630.10">
    <property type="entry name" value="Cytochrome P450"/>
    <property type="match status" value="1"/>
</dbReference>
<evidence type="ECO:0000256" key="7">
    <source>
        <dbReference type="ARBA" id="ARBA00023033"/>
    </source>
</evidence>
<keyword evidence="4 8" id="KW-0479">Metal-binding</keyword>
<dbReference type="PRINTS" id="PR00385">
    <property type="entry name" value="P450"/>
</dbReference>
<dbReference type="GO" id="GO:0020037">
    <property type="term" value="F:heme binding"/>
    <property type="evidence" value="ECO:0007669"/>
    <property type="project" value="InterPro"/>
</dbReference>
<dbReference type="AlphaFoldDB" id="A0A834T113"/>
<evidence type="ECO:0000256" key="3">
    <source>
        <dbReference type="ARBA" id="ARBA00022617"/>
    </source>
</evidence>
<evidence type="ECO:0000256" key="2">
    <source>
        <dbReference type="ARBA" id="ARBA00010617"/>
    </source>
</evidence>
<dbReference type="GO" id="GO:0004497">
    <property type="term" value="F:monooxygenase activity"/>
    <property type="evidence" value="ECO:0007669"/>
    <property type="project" value="UniProtKB-KW"/>
</dbReference>
<keyword evidence="3 8" id="KW-0349">Heme</keyword>
<keyword evidence="5 9" id="KW-0560">Oxidoreductase</keyword>